<reference evidence="7 8" key="1">
    <citation type="submission" date="2018-06" db="EMBL/GenBank/DDBJ databases">
        <title>Comparative genomics reveals the genomic features of Rhizophagus irregularis, R. cerebriforme, R. diaphanum and Gigaspora rosea, and their symbiotic lifestyle signature.</title>
        <authorList>
            <person name="Morin E."/>
            <person name="San Clemente H."/>
            <person name="Chen E.C.H."/>
            <person name="De La Providencia I."/>
            <person name="Hainaut M."/>
            <person name="Kuo A."/>
            <person name="Kohler A."/>
            <person name="Murat C."/>
            <person name="Tang N."/>
            <person name="Roy S."/>
            <person name="Loubradou J."/>
            <person name="Henrissat B."/>
            <person name="Grigoriev I.V."/>
            <person name="Corradi N."/>
            <person name="Roux C."/>
            <person name="Martin F.M."/>
        </authorList>
    </citation>
    <scope>NUCLEOTIDE SEQUENCE [LARGE SCALE GENOMIC DNA]</scope>
    <source>
        <strain evidence="7 8">DAOM 194757</strain>
    </source>
</reference>
<evidence type="ECO:0000313" key="8">
    <source>
        <dbReference type="Proteomes" id="UP000266673"/>
    </source>
</evidence>
<dbReference type="GO" id="GO:0006513">
    <property type="term" value="P:protein monoubiquitination"/>
    <property type="evidence" value="ECO:0007669"/>
    <property type="project" value="InterPro"/>
</dbReference>
<dbReference type="InterPro" id="IPR017907">
    <property type="entry name" value="Znf_RING_CS"/>
</dbReference>
<dbReference type="PANTHER" id="PTHR14134:SF2">
    <property type="entry name" value="E3 UBIQUITIN-PROTEIN LIGASE RAD18"/>
    <property type="match status" value="1"/>
</dbReference>
<name>A0A397UAP9_9GLOM</name>
<keyword evidence="2 4" id="KW-0863">Zinc-finger</keyword>
<evidence type="ECO:0000313" key="7">
    <source>
        <dbReference type="EMBL" id="RIB07332.1"/>
    </source>
</evidence>
<dbReference type="SMART" id="SM00184">
    <property type="entry name" value="RING"/>
    <property type="match status" value="1"/>
</dbReference>
<dbReference type="GO" id="GO:0006301">
    <property type="term" value="P:DNA damage tolerance"/>
    <property type="evidence" value="ECO:0007669"/>
    <property type="project" value="InterPro"/>
</dbReference>
<dbReference type="SUPFAM" id="SSF57850">
    <property type="entry name" value="RING/U-box"/>
    <property type="match status" value="1"/>
</dbReference>
<dbReference type="STRING" id="44941.A0A397UAP9"/>
<dbReference type="Pfam" id="PF13923">
    <property type="entry name" value="zf-C3HC4_2"/>
    <property type="match status" value="1"/>
</dbReference>
<sequence>MMNNMNHAEEIKQLKRNIEVLNQELNFREQIIEDLEANLNRFEVRCTICLEYMSNTCTISCGHTFCYDCLYKWFTKQKKCPTCCVKITIAPVLSFVIKDIIDHYIKIKSYDEEIRLEKKNQLFKTKSNPWGSLLKNQIQKQKIETHMKKLKMIQK</sequence>
<keyword evidence="1" id="KW-0479">Metal-binding</keyword>
<evidence type="ECO:0000256" key="1">
    <source>
        <dbReference type="ARBA" id="ARBA00022723"/>
    </source>
</evidence>
<feature type="coiled-coil region" evidence="5">
    <location>
        <begin position="4"/>
        <end position="45"/>
    </location>
</feature>
<dbReference type="InterPro" id="IPR039577">
    <property type="entry name" value="Rad18"/>
</dbReference>
<accession>A0A397UAP9</accession>
<keyword evidence="3" id="KW-0862">Zinc</keyword>
<comment type="caution">
    <text evidence="7">The sequence shown here is derived from an EMBL/GenBank/DDBJ whole genome shotgun (WGS) entry which is preliminary data.</text>
</comment>
<keyword evidence="5" id="KW-0175">Coiled coil</keyword>
<protein>
    <recommendedName>
        <fullName evidence="6">RING-type domain-containing protein</fullName>
    </recommendedName>
</protein>
<dbReference type="GO" id="GO:0097505">
    <property type="term" value="C:Rad6-Rad18 complex"/>
    <property type="evidence" value="ECO:0007669"/>
    <property type="project" value="TreeGrafter"/>
</dbReference>
<organism evidence="7 8">
    <name type="scientific">Gigaspora rosea</name>
    <dbReference type="NCBI Taxonomy" id="44941"/>
    <lineage>
        <taxon>Eukaryota</taxon>
        <taxon>Fungi</taxon>
        <taxon>Fungi incertae sedis</taxon>
        <taxon>Mucoromycota</taxon>
        <taxon>Glomeromycotina</taxon>
        <taxon>Glomeromycetes</taxon>
        <taxon>Diversisporales</taxon>
        <taxon>Gigasporaceae</taxon>
        <taxon>Gigaspora</taxon>
    </lineage>
</organism>
<dbReference type="Gene3D" id="3.30.40.10">
    <property type="entry name" value="Zinc/RING finger domain, C3HC4 (zinc finger)"/>
    <property type="match status" value="1"/>
</dbReference>
<gene>
    <name evidence="7" type="ORF">C2G38_438442</name>
</gene>
<evidence type="ECO:0000256" key="5">
    <source>
        <dbReference type="SAM" id="Coils"/>
    </source>
</evidence>
<dbReference type="InterPro" id="IPR001841">
    <property type="entry name" value="Znf_RING"/>
</dbReference>
<dbReference type="GO" id="GO:0008270">
    <property type="term" value="F:zinc ion binding"/>
    <property type="evidence" value="ECO:0007669"/>
    <property type="project" value="UniProtKB-KW"/>
</dbReference>
<dbReference type="PROSITE" id="PS50089">
    <property type="entry name" value="ZF_RING_2"/>
    <property type="match status" value="1"/>
</dbReference>
<dbReference type="AlphaFoldDB" id="A0A397UAP9"/>
<dbReference type="GO" id="GO:0005634">
    <property type="term" value="C:nucleus"/>
    <property type="evidence" value="ECO:0007669"/>
    <property type="project" value="TreeGrafter"/>
</dbReference>
<dbReference type="PROSITE" id="PS00518">
    <property type="entry name" value="ZF_RING_1"/>
    <property type="match status" value="1"/>
</dbReference>
<proteinExistence type="predicted"/>
<dbReference type="Proteomes" id="UP000266673">
    <property type="component" value="Unassembled WGS sequence"/>
</dbReference>
<dbReference type="GO" id="GO:0061630">
    <property type="term" value="F:ubiquitin protein ligase activity"/>
    <property type="evidence" value="ECO:0007669"/>
    <property type="project" value="InterPro"/>
</dbReference>
<dbReference type="EMBL" id="QKWP01001672">
    <property type="protein sequence ID" value="RIB07332.1"/>
    <property type="molecule type" value="Genomic_DNA"/>
</dbReference>
<keyword evidence="8" id="KW-1185">Reference proteome</keyword>
<evidence type="ECO:0000256" key="2">
    <source>
        <dbReference type="ARBA" id="ARBA00022771"/>
    </source>
</evidence>
<dbReference type="InterPro" id="IPR013083">
    <property type="entry name" value="Znf_RING/FYVE/PHD"/>
</dbReference>
<evidence type="ECO:0000259" key="6">
    <source>
        <dbReference type="PROSITE" id="PS50089"/>
    </source>
</evidence>
<dbReference type="GO" id="GO:0003697">
    <property type="term" value="F:single-stranded DNA binding"/>
    <property type="evidence" value="ECO:0007669"/>
    <property type="project" value="InterPro"/>
</dbReference>
<evidence type="ECO:0000256" key="4">
    <source>
        <dbReference type="PROSITE-ProRule" id="PRU00175"/>
    </source>
</evidence>
<dbReference type="PANTHER" id="PTHR14134">
    <property type="entry name" value="E3 UBIQUITIN-PROTEIN LIGASE RAD18"/>
    <property type="match status" value="1"/>
</dbReference>
<feature type="domain" description="RING-type" evidence="6">
    <location>
        <begin position="46"/>
        <end position="83"/>
    </location>
</feature>
<evidence type="ECO:0000256" key="3">
    <source>
        <dbReference type="ARBA" id="ARBA00022833"/>
    </source>
</evidence>
<dbReference type="OrthoDB" id="6105938at2759"/>